<feature type="binding site" evidence="14">
    <location>
        <begin position="32"/>
        <end position="36"/>
    </location>
    <ligand>
        <name>GTP</name>
        <dbReference type="ChEBI" id="CHEBI:37565"/>
        <label>1</label>
    </ligand>
</feature>
<evidence type="ECO:0000259" key="17">
    <source>
        <dbReference type="PROSITE" id="PS51711"/>
    </source>
</evidence>
<keyword evidence="4 16" id="KW-0410">Iron transport</keyword>
<dbReference type="NCBIfam" id="NF007105">
    <property type="entry name" value="PRK09554.1"/>
    <property type="match status" value="1"/>
</dbReference>
<keyword evidence="19" id="KW-1185">Reference proteome</keyword>
<evidence type="ECO:0000256" key="9">
    <source>
        <dbReference type="ARBA" id="ARBA00023004"/>
    </source>
</evidence>
<dbReference type="NCBIfam" id="TIGR00437">
    <property type="entry name" value="feoB"/>
    <property type="match status" value="1"/>
</dbReference>
<evidence type="ECO:0000313" key="18">
    <source>
        <dbReference type="EMBL" id="QIQ20868.1"/>
    </source>
</evidence>
<dbReference type="Proteomes" id="UP000501168">
    <property type="component" value="Chromosome"/>
</dbReference>
<evidence type="ECO:0000256" key="11">
    <source>
        <dbReference type="ARBA" id="ARBA00023134"/>
    </source>
</evidence>
<dbReference type="KEGG" id="orb:IPMB12_03735"/>
<dbReference type="Gene3D" id="1.10.287.1770">
    <property type="match status" value="1"/>
</dbReference>
<dbReference type="Gene3D" id="3.40.50.300">
    <property type="entry name" value="P-loop containing nucleotide triphosphate hydrolases"/>
    <property type="match status" value="1"/>
</dbReference>
<feature type="transmembrane region" description="Helical" evidence="16">
    <location>
        <begin position="422"/>
        <end position="448"/>
    </location>
</feature>
<feature type="transmembrane region" description="Helical" evidence="16">
    <location>
        <begin position="388"/>
        <end position="410"/>
    </location>
</feature>
<dbReference type="Pfam" id="PF07670">
    <property type="entry name" value="Gate"/>
    <property type="match status" value="2"/>
</dbReference>
<protein>
    <recommendedName>
        <fullName evidence="13 16">Ferrous iron transport protein B</fullName>
    </recommendedName>
</protein>
<keyword evidence="12 16" id="KW-0472">Membrane</keyword>
<dbReference type="InterPro" id="IPR027417">
    <property type="entry name" value="P-loop_NTPase"/>
</dbReference>
<feature type="binding site" evidence="15">
    <location>
        <position position="18"/>
    </location>
    <ligand>
        <name>Mg(2+)</name>
        <dbReference type="ChEBI" id="CHEBI:18420"/>
        <label>2</label>
    </ligand>
</feature>
<dbReference type="GO" id="GO:0005525">
    <property type="term" value="F:GTP binding"/>
    <property type="evidence" value="ECO:0007669"/>
    <property type="project" value="UniProtKB-KW"/>
</dbReference>
<keyword evidence="10" id="KW-0406">Ion transport</keyword>
<dbReference type="AlphaFoldDB" id="A0A6G9I9G2"/>
<dbReference type="EMBL" id="CP050253">
    <property type="protein sequence ID" value="QIQ20868.1"/>
    <property type="molecule type" value="Genomic_DNA"/>
</dbReference>
<dbReference type="InterPro" id="IPR003373">
    <property type="entry name" value="Fe2_transport_prot-B"/>
</dbReference>
<feature type="binding site" evidence="15">
    <location>
        <position position="19"/>
    </location>
    <ligand>
        <name>Mg(2+)</name>
        <dbReference type="ChEBI" id="CHEBI:18420"/>
        <label>2</label>
    </ligand>
</feature>
<keyword evidence="8 16" id="KW-1133">Transmembrane helix</keyword>
<evidence type="ECO:0000313" key="19">
    <source>
        <dbReference type="Proteomes" id="UP000501168"/>
    </source>
</evidence>
<evidence type="ECO:0000256" key="3">
    <source>
        <dbReference type="ARBA" id="ARBA00022475"/>
    </source>
</evidence>
<proteinExistence type="inferred from homology"/>
<comment type="subcellular location">
    <subcellularLocation>
        <location evidence="1 16">Cell inner membrane</location>
        <topology evidence="1 16">Multi-pass membrane protein</topology>
    </subcellularLocation>
</comment>
<keyword evidence="9 16" id="KW-0408">Iron</keyword>
<reference evidence="18 19" key="1">
    <citation type="submission" date="2020-03" db="EMBL/GenBank/DDBJ databases">
        <title>Complete genome sequence of Orbus sp. IPMB12 (BCRC 80908).</title>
        <authorList>
            <person name="Lo W.-S."/>
            <person name="Chang T.-H."/>
            <person name="Kuo C.-H."/>
        </authorList>
    </citation>
    <scope>NUCLEOTIDE SEQUENCE [LARGE SCALE GENOMIC DNA]</scope>
    <source>
        <strain evidence="18 19">IPMB12</strain>
    </source>
</reference>
<evidence type="ECO:0000256" key="13">
    <source>
        <dbReference type="NCBIfam" id="TIGR00437"/>
    </source>
</evidence>
<evidence type="ECO:0000256" key="16">
    <source>
        <dbReference type="RuleBase" id="RU362098"/>
    </source>
</evidence>
<dbReference type="FunFam" id="3.40.50.300:FF:000426">
    <property type="entry name" value="Ferrous iron transport protein B"/>
    <property type="match status" value="1"/>
</dbReference>
<sequence length="780" mass="84602">MNISLIGNPNSGKTTLFNALTGSHQRVGNWPGVTVEKKTGILVHNGREYDIVDLPGTYAIESLDTNVSQDEMIAREFAVSDENHIIVNILDATNLQRSLYLTFQLLDLNRPMIVVLNMIDAVQDMGETINIDALSEQLGCPVVSISAVKKVGLNELYQAIEEMAANPVTPQPKISTLGEQQEVTLQNMLSQAATDSLLHKLSRWELIEALLDDSGLSLTVEDVKILTRCRAELAGWCDNEMDVAIASARYDAIDQVTKLVIEKPREASASLSDKLDKLALGRITGIPFFLFVMYLMFIVAVNFGSVFIDFFDVLFATIFVDGVAHVLENVGAPDWLIVILADGIGSGIQTVATFIPVIAAMFFCLSFLEDSGYLARAAMVVDRAMRTIGLPGKAFVPMLVGFGCGVPAIMGTRTLDTARDRLMSICMIPFMSCGARLPVYALFAVIFFSDNPSSVVFILYLLGIAAAILTGLVLKFTLLPGKATPFIMEMPSYRIPTIRSMLHLTWSRLKSFIFRAGKAIVIMVTVLSVLNSLGTDGSFGNSDSEGSVLSVASQKITPVFEPMGVTENNWPATVGIFTGIFAKEAVIATLNSLYSMEEEGAEVDENGNVIEAEFDFWAGVTEAFETIPENLLGLTEAFGDPLGLGAVDEDIDTLTEDLEVSSSAVTKIEESFGTSTAAMAYLIFILLYTPCAAALGSVYREAGLKWTVFVALWTFALGWLFATAYYQYTLLGTSSAATSWLIIVAVISVVIFAVLKVMGRSSSFNIQMKKPADCGKDCCS</sequence>
<evidence type="ECO:0000256" key="2">
    <source>
        <dbReference type="ARBA" id="ARBA00022448"/>
    </source>
</evidence>
<keyword evidence="2 16" id="KW-0813">Transport</keyword>
<dbReference type="GO" id="GO:0005886">
    <property type="term" value="C:plasma membrane"/>
    <property type="evidence" value="ECO:0007669"/>
    <property type="project" value="UniProtKB-SubCell"/>
</dbReference>
<comment type="function">
    <text evidence="16">Probable transporter of a GTP-driven Fe(2+) uptake system.</text>
</comment>
<feature type="transmembrane region" description="Helical" evidence="16">
    <location>
        <begin position="740"/>
        <end position="759"/>
    </location>
</feature>
<evidence type="ECO:0000256" key="4">
    <source>
        <dbReference type="ARBA" id="ARBA00022496"/>
    </source>
</evidence>
<dbReference type="RefSeq" id="WP_166915084.1">
    <property type="nucleotide sequence ID" value="NZ_CP050253.1"/>
</dbReference>
<dbReference type="FunCoup" id="A0A6G9I9G2">
    <property type="interactions" value="161"/>
</dbReference>
<comment type="similarity">
    <text evidence="16">Belongs to the TRAFAC class TrmE-Era-EngA-EngB-Septin-like GTPase superfamily. FeoB GTPase (TC 9.A.8) family.</text>
</comment>
<evidence type="ECO:0000256" key="5">
    <source>
        <dbReference type="ARBA" id="ARBA00022519"/>
    </source>
</evidence>
<keyword evidence="15" id="KW-0479">Metal-binding</keyword>
<evidence type="ECO:0000256" key="12">
    <source>
        <dbReference type="ARBA" id="ARBA00023136"/>
    </source>
</evidence>
<keyword evidence="3" id="KW-1003">Cell membrane</keyword>
<keyword evidence="7 14" id="KW-0547">Nucleotide-binding</keyword>
<dbReference type="SUPFAM" id="SSF52540">
    <property type="entry name" value="P-loop containing nucleoside triphosphate hydrolases"/>
    <property type="match status" value="1"/>
</dbReference>
<dbReference type="GO" id="GO:0046872">
    <property type="term" value="F:metal ion binding"/>
    <property type="evidence" value="ECO:0007669"/>
    <property type="project" value="UniProtKB-KW"/>
</dbReference>
<dbReference type="PANTHER" id="PTHR43185">
    <property type="entry name" value="FERROUS IRON TRANSPORT PROTEIN B"/>
    <property type="match status" value="1"/>
</dbReference>
<dbReference type="InParanoid" id="A0A6G9I9G2"/>
<dbReference type="InterPro" id="IPR030389">
    <property type="entry name" value="G_FEOB_dom"/>
</dbReference>
<evidence type="ECO:0000256" key="8">
    <source>
        <dbReference type="ARBA" id="ARBA00022989"/>
    </source>
</evidence>
<feature type="binding site" evidence="15">
    <location>
        <position position="21"/>
    </location>
    <ligand>
        <name>Mg(2+)</name>
        <dbReference type="ChEBI" id="CHEBI:18420"/>
        <label>2</label>
    </ligand>
</feature>
<keyword evidence="5" id="KW-0997">Cell inner membrane</keyword>
<feature type="binding site" evidence="14">
    <location>
        <begin position="117"/>
        <end position="120"/>
    </location>
    <ligand>
        <name>GTP</name>
        <dbReference type="ChEBI" id="CHEBI:37565"/>
        <label>1</label>
    </ligand>
</feature>
<dbReference type="CDD" id="cd01879">
    <property type="entry name" value="FeoB"/>
    <property type="match status" value="1"/>
</dbReference>
<feature type="binding site" evidence="14">
    <location>
        <begin position="7"/>
        <end position="14"/>
    </location>
    <ligand>
        <name>GTP</name>
        <dbReference type="ChEBI" id="CHEBI:37565"/>
        <label>1</label>
    </ligand>
</feature>
<feature type="domain" description="FeoB-type G" evidence="17">
    <location>
        <begin position="1"/>
        <end position="166"/>
    </location>
</feature>
<organism evidence="18 19">
    <name type="scientific">Zophobihabitans entericus</name>
    <dbReference type="NCBI Taxonomy" id="1635327"/>
    <lineage>
        <taxon>Bacteria</taxon>
        <taxon>Pseudomonadati</taxon>
        <taxon>Pseudomonadota</taxon>
        <taxon>Gammaproteobacteria</taxon>
        <taxon>Orbales</taxon>
        <taxon>Orbaceae</taxon>
        <taxon>Zophobihabitans</taxon>
    </lineage>
</organism>
<feature type="transmembrane region" description="Helical" evidence="16">
    <location>
        <begin position="279"/>
        <end position="300"/>
    </location>
</feature>
<dbReference type="Pfam" id="PF07664">
    <property type="entry name" value="FeoB_C"/>
    <property type="match status" value="1"/>
</dbReference>
<feature type="transmembrane region" description="Helical" evidence="16">
    <location>
        <begin position="339"/>
        <end position="368"/>
    </location>
</feature>
<dbReference type="GO" id="GO:0015093">
    <property type="term" value="F:ferrous iron transmembrane transporter activity"/>
    <property type="evidence" value="ECO:0007669"/>
    <property type="project" value="UniProtKB-UniRule"/>
</dbReference>
<dbReference type="NCBIfam" id="TIGR00231">
    <property type="entry name" value="small_GTP"/>
    <property type="match status" value="1"/>
</dbReference>
<evidence type="ECO:0000256" key="15">
    <source>
        <dbReference type="PIRSR" id="PIRSR603373-2"/>
    </source>
</evidence>
<dbReference type="InterPro" id="IPR011640">
    <property type="entry name" value="Fe2_transport_prot_B_C"/>
</dbReference>
<dbReference type="Pfam" id="PF02421">
    <property type="entry name" value="FeoB_N"/>
    <property type="match status" value="1"/>
</dbReference>
<dbReference type="InterPro" id="IPR005225">
    <property type="entry name" value="Small_GTP-bd"/>
</dbReference>
<accession>A0A6G9I9G2</accession>
<keyword evidence="11 14" id="KW-0342">GTP-binding</keyword>
<dbReference type="PANTHER" id="PTHR43185:SF1">
    <property type="entry name" value="FE(2+) TRANSPORTER FEOB"/>
    <property type="match status" value="1"/>
</dbReference>
<feature type="transmembrane region" description="Helical" evidence="16">
    <location>
        <begin position="306"/>
        <end position="327"/>
    </location>
</feature>
<name>A0A6G9I9G2_9GAMM</name>
<dbReference type="InterPro" id="IPR006073">
    <property type="entry name" value="GTP-bd"/>
</dbReference>
<keyword evidence="6 16" id="KW-0812">Transmembrane</keyword>
<dbReference type="InterPro" id="IPR050860">
    <property type="entry name" value="FeoB_GTPase"/>
</dbReference>
<gene>
    <name evidence="18" type="primary">feoB</name>
    <name evidence="18" type="ORF">IPMB12_03735</name>
</gene>
<feature type="binding site" evidence="15">
    <location>
        <position position="22"/>
    </location>
    <ligand>
        <name>Mg(2+)</name>
        <dbReference type="ChEBI" id="CHEBI:18420"/>
        <label>1</label>
    </ligand>
</feature>
<evidence type="ECO:0000256" key="10">
    <source>
        <dbReference type="ARBA" id="ARBA00023065"/>
    </source>
</evidence>
<evidence type="ECO:0000256" key="1">
    <source>
        <dbReference type="ARBA" id="ARBA00004429"/>
    </source>
</evidence>
<feature type="binding site" evidence="14">
    <location>
        <begin position="53"/>
        <end position="56"/>
    </location>
    <ligand>
        <name>GTP</name>
        <dbReference type="ChEBI" id="CHEBI:37565"/>
        <label>1</label>
    </ligand>
</feature>
<evidence type="ECO:0000256" key="14">
    <source>
        <dbReference type="PIRSR" id="PIRSR603373-1"/>
    </source>
</evidence>
<feature type="transmembrane region" description="Helical" evidence="16">
    <location>
        <begin position="706"/>
        <end position="728"/>
    </location>
</feature>
<dbReference type="InterPro" id="IPR011642">
    <property type="entry name" value="Gate_dom"/>
</dbReference>
<keyword evidence="15" id="KW-0460">Magnesium</keyword>
<dbReference type="PROSITE" id="PS51711">
    <property type="entry name" value="G_FEOB"/>
    <property type="match status" value="1"/>
</dbReference>
<feature type="transmembrane region" description="Helical" evidence="16">
    <location>
        <begin position="454"/>
        <end position="474"/>
    </location>
</feature>
<feature type="transmembrane region" description="Helical" evidence="16">
    <location>
        <begin position="678"/>
        <end position="699"/>
    </location>
</feature>
<evidence type="ECO:0000256" key="6">
    <source>
        <dbReference type="ARBA" id="ARBA00022692"/>
    </source>
</evidence>
<dbReference type="PRINTS" id="PR00326">
    <property type="entry name" value="GTP1OBG"/>
</dbReference>
<evidence type="ECO:0000256" key="7">
    <source>
        <dbReference type="ARBA" id="ARBA00022741"/>
    </source>
</evidence>